<feature type="region of interest" description="Disordered" evidence="1">
    <location>
        <begin position="1"/>
        <end position="102"/>
    </location>
</feature>
<evidence type="ECO:0000313" key="4">
    <source>
        <dbReference type="Proteomes" id="UP000800235"/>
    </source>
</evidence>
<reference evidence="3" key="1">
    <citation type="journal article" date="2020" name="Stud. Mycol.">
        <title>101 Dothideomycetes genomes: a test case for predicting lifestyles and emergence of pathogens.</title>
        <authorList>
            <person name="Haridas S."/>
            <person name="Albert R."/>
            <person name="Binder M."/>
            <person name="Bloem J."/>
            <person name="Labutti K."/>
            <person name="Salamov A."/>
            <person name="Andreopoulos B."/>
            <person name="Baker S."/>
            <person name="Barry K."/>
            <person name="Bills G."/>
            <person name="Bluhm B."/>
            <person name="Cannon C."/>
            <person name="Castanera R."/>
            <person name="Culley D."/>
            <person name="Daum C."/>
            <person name="Ezra D."/>
            <person name="Gonzalez J."/>
            <person name="Henrissat B."/>
            <person name="Kuo A."/>
            <person name="Liang C."/>
            <person name="Lipzen A."/>
            <person name="Lutzoni F."/>
            <person name="Magnuson J."/>
            <person name="Mondo S."/>
            <person name="Nolan M."/>
            <person name="Ohm R."/>
            <person name="Pangilinan J."/>
            <person name="Park H.-J."/>
            <person name="Ramirez L."/>
            <person name="Alfaro M."/>
            <person name="Sun H."/>
            <person name="Tritt A."/>
            <person name="Yoshinaga Y."/>
            <person name="Zwiers L.-H."/>
            <person name="Turgeon B."/>
            <person name="Goodwin S."/>
            <person name="Spatafora J."/>
            <person name="Crous P."/>
            <person name="Grigoriev I."/>
        </authorList>
    </citation>
    <scope>NUCLEOTIDE SEQUENCE</scope>
    <source>
        <strain evidence="3">CBS 130266</strain>
    </source>
</reference>
<feature type="region of interest" description="Disordered" evidence="1">
    <location>
        <begin position="375"/>
        <end position="394"/>
    </location>
</feature>
<dbReference type="OrthoDB" id="2247093at2759"/>
<comment type="caution">
    <text evidence="3">The sequence shown here is derived from an EMBL/GenBank/DDBJ whole genome shotgun (WGS) entry which is preliminary data.</text>
</comment>
<feature type="compositionally biased region" description="Low complexity" evidence="1">
    <location>
        <begin position="183"/>
        <end position="217"/>
    </location>
</feature>
<feature type="compositionally biased region" description="Polar residues" evidence="1">
    <location>
        <begin position="79"/>
        <end position="88"/>
    </location>
</feature>
<feature type="compositionally biased region" description="Basic and acidic residues" evidence="1">
    <location>
        <begin position="404"/>
        <end position="416"/>
    </location>
</feature>
<protein>
    <recommendedName>
        <fullName evidence="2">BZIP domain-containing protein</fullName>
    </recommendedName>
</protein>
<evidence type="ECO:0000259" key="2">
    <source>
        <dbReference type="PROSITE" id="PS00036"/>
    </source>
</evidence>
<accession>A0A9P4NDU3</accession>
<dbReference type="Proteomes" id="UP000800235">
    <property type="component" value="Unassembled WGS sequence"/>
</dbReference>
<keyword evidence="4" id="KW-1185">Reference proteome</keyword>
<dbReference type="InterPro" id="IPR004827">
    <property type="entry name" value="bZIP"/>
</dbReference>
<dbReference type="AlphaFoldDB" id="A0A9P4NDU3"/>
<gene>
    <name evidence="3" type="ORF">EJ08DRAFT_666857</name>
</gene>
<evidence type="ECO:0000313" key="3">
    <source>
        <dbReference type="EMBL" id="KAF2415516.1"/>
    </source>
</evidence>
<proteinExistence type="predicted"/>
<dbReference type="PROSITE" id="PS00036">
    <property type="entry name" value="BZIP_BASIC"/>
    <property type="match status" value="1"/>
</dbReference>
<feature type="region of interest" description="Disordered" evidence="1">
    <location>
        <begin position="404"/>
        <end position="502"/>
    </location>
</feature>
<organism evidence="3 4">
    <name type="scientific">Tothia fuscella</name>
    <dbReference type="NCBI Taxonomy" id="1048955"/>
    <lineage>
        <taxon>Eukaryota</taxon>
        <taxon>Fungi</taxon>
        <taxon>Dikarya</taxon>
        <taxon>Ascomycota</taxon>
        <taxon>Pezizomycotina</taxon>
        <taxon>Dothideomycetes</taxon>
        <taxon>Pleosporomycetidae</taxon>
        <taxon>Venturiales</taxon>
        <taxon>Cylindrosympodiaceae</taxon>
        <taxon>Tothia</taxon>
    </lineage>
</organism>
<feature type="region of interest" description="Disordered" evidence="1">
    <location>
        <begin position="128"/>
        <end position="233"/>
    </location>
</feature>
<feature type="compositionally biased region" description="Basic and acidic residues" evidence="1">
    <location>
        <begin position="15"/>
        <end position="29"/>
    </location>
</feature>
<evidence type="ECO:0000256" key="1">
    <source>
        <dbReference type="SAM" id="MobiDB-lite"/>
    </source>
</evidence>
<dbReference type="GO" id="GO:0003700">
    <property type="term" value="F:DNA-binding transcription factor activity"/>
    <property type="evidence" value="ECO:0007669"/>
    <property type="project" value="InterPro"/>
</dbReference>
<dbReference type="EMBL" id="MU007202">
    <property type="protein sequence ID" value="KAF2415516.1"/>
    <property type="molecule type" value="Genomic_DNA"/>
</dbReference>
<feature type="domain" description="BZIP" evidence="2">
    <location>
        <begin position="292"/>
        <end position="306"/>
    </location>
</feature>
<sequence>MAGRPGHGLALPPPGRRESGTTAGSERRPSRSFGVHSILNPPQLDNADRPYQRRASAQVDEELRQEFFPPGSIAPMSRPPSSSSVGTDETSRSGGARIIRRILTPISPGLHRTASFSRIATGTIDAHESPFLSPASSRIHTQEPGTGGISPLPAIHTAQRSPFTMPNAPTPPLAPPATSRHASVSVIHSSRPSPSPSYSSFSQSGQASPAHQSLASGSGLGPTPPGSYHLARSPVAGSLRDVPQTPLDTEQQDYVPMVSSGQNYQLLTIDTTRGQTQLPVEVQAASRMADEKRKRNAGASARFRARRKAKEVEASSKIANLEQDLQFAIDDSEHYKRERDYLVEVIRTVPHYERYLRERPQSPRIGRVRHRHVSEGFVSTGEDSPAPTSALPSGMERYERFERFESPHARVERIDAPEAGEPPATRRRTDKFQFASPTRAGPPSVGPSPFPTFSSQQSNQRPEPQFRSPVPGPLPPSSTRPLSGSEQHYRTDQPYGRSWPPH</sequence>
<name>A0A9P4NDU3_9PEZI</name>